<gene>
    <name evidence="1" type="ORF">OXX778_LOCUS16372</name>
</gene>
<organism evidence="1 2">
    <name type="scientific">Brachionus calyciflorus</name>
    <dbReference type="NCBI Taxonomy" id="104777"/>
    <lineage>
        <taxon>Eukaryota</taxon>
        <taxon>Metazoa</taxon>
        <taxon>Spiralia</taxon>
        <taxon>Gnathifera</taxon>
        <taxon>Rotifera</taxon>
        <taxon>Eurotatoria</taxon>
        <taxon>Monogononta</taxon>
        <taxon>Pseudotrocha</taxon>
        <taxon>Ploima</taxon>
        <taxon>Brachionidae</taxon>
        <taxon>Brachionus</taxon>
    </lineage>
</organism>
<reference evidence="1" key="1">
    <citation type="submission" date="2021-02" db="EMBL/GenBank/DDBJ databases">
        <authorList>
            <person name="Nowell W R."/>
        </authorList>
    </citation>
    <scope>NUCLEOTIDE SEQUENCE</scope>
    <source>
        <strain evidence="1">Ploen Becks lab</strain>
    </source>
</reference>
<comment type="caution">
    <text evidence="1">The sequence shown here is derived from an EMBL/GenBank/DDBJ whole genome shotgun (WGS) entry which is preliminary data.</text>
</comment>
<dbReference type="EMBL" id="CAJNOC010003853">
    <property type="protein sequence ID" value="CAF1000343.1"/>
    <property type="molecule type" value="Genomic_DNA"/>
</dbReference>
<keyword evidence="2" id="KW-1185">Reference proteome</keyword>
<dbReference type="AlphaFoldDB" id="A0A814GS31"/>
<protein>
    <submittedName>
        <fullName evidence="1">Uncharacterized protein</fullName>
    </submittedName>
</protein>
<sequence>MRLNDIDKELRNLTISSVKNVALTAEKCALSIEKPSEEAQAKIVEIGAVVKGKKTSRQKISVAGSDFSPILTRKYEQLLVKQARPDITIPDEKYAPDNIKVNLDDNLNIISSESESESESNDTDLVNFDFSMVE</sequence>
<evidence type="ECO:0000313" key="1">
    <source>
        <dbReference type="EMBL" id="CAF1000343.1"/>
    </source>
</evidence>
<evidence type="ECO:0000313" key="2">
    <source>
        <dbReference type="Proteomes" id="UP000663879"/>
    </source>
</evidence>
<name>A0A814GS31_9BILA</name>
<proteinExistence type="predicted"/>
<accession>A0A814GS31</accession>
<dbReference type="Proteomes" id="UP000663879">
    <property type="component" value="Unassembled WGS sequence"/>
</dbReference>